<feature type="compositionally biased region" description="Basic and acidic residues" evidence="1">
    <location>
        <begin position="63"/>
        <end position="77"/>
    </location>
</feature>
<dbReference type="Proteomes" id="UP001189429">
    <property type="component" value="Unassembled WGS sequence"/>
</dbReference>
<reference evidence="2" key="1">
    <citation type="submission" date="2023-10" db="EMBL/GenBank/DDBJ databases">
        <authorList>
            <person name="Chen Y."/>
            <person name="Shah S."/>
            <person name="Dougan E. K."/>
            <person name="Thang M."/>
            <person name="Chan C."/>
        </authorList>
    </citation>
    <scope>NUCLEOTIDE SEQUENCE [LARGE SCALE GENOMIC DNA]</scope>
</reference>
<proteinExistence type="predicted"/>
<accession>A0ABN9QGN1</accession>
<feature type="compositionally biased region" description="Basic and acidic residues" evidence="1">
    <location>
        <begin position="1"/>
        <end position="10"/>
    </location>
</feature>
<name>A0ABN9QGN1_9DINO</name>
<evidence type="ECO:0000313" key="3">
    <source>
        <dbReference type="Proteomes" id="UP001189429"/>
    </source>
</evidence>
<evidence type="ECO:0000256" key="1">
    <source>
        <dbReference type="SAM" id="MobiDB-lite"/>
    </source>
</evidence>
<feature type="region of interest" description="Disordered" evidence="1">
    <location>
        <begin position="45"/>
        <end position="106"/>
    </location>
</feature>
<protein>
    <submittedName>
        <fullName evidence="2">Uncharacterized protein</fullName>
    </submittedName>
</protein>
<sequence length="130" mass="13943">MLVAGKKNEIVKTPPKPEAPDATRLFALAKDADQMPSRKEKIKAVKKELKSKGVAGDKGTGSKGDKSKGPAVDKDMGPTKSKAKIISAASPSTDELDPPRSWKHPTVGDLVAVYGSQKSYALWLDSEKKR</sequence>
<feature type="non-terminal residue" evidence="2">
    <location>
        <position position="130"/>
    </location>
</feature>
<gene>
    <name evidence="2" type="ORF">PCOR1329_LOCUS10175</name>
</gene>
<feature type="region of interest" description="Disordered" evidence="1">
    <location>
        <begin position="1"/>
        <end position="23"/>
    </location>
</feature>
<dbReference type="EMBL" id="CAUYUJ010002881">
    <property type="protein sequence ID" value="CAK0802792.1"/>
    <property type="molecule type" value="Genomic_DNA"/>
</dbReference>
<comment type="caution">
    <text evidence="2">The sequence shown here is derived from an EMBL/GenBank/DDBJ whole genome shotgun (WGS) entry which is preliminary data.</text>
</comment>
<evidence type="ECO:0000313" key="2">
    <source>
        <dbReference type="EMBL" id="CAK0802792.1"/>
    </source>
</evidence>
<organism evidence="2 3">
    <name type="scientific">Prorocentrum cordatum</name>
    <dbReference type="NCBI Taxonomy" id="2364126"/>
    <lineage>
        <taxon>Eukaryota</taxon>
        <taxon>Sar</taxon>
        <taxon>Alveolata</taxon>
        <taxon>Dinophyceae</taxon>
        <taxon>Prorocentrales</taxon>
        <taxon>Prorocentraceae</taxon>
        <taxon>Prorocentrum</taxon>
    </lineage>
</organism>
<keyword evidence="3" id="KW-1185">Reference proteome</keyword>